<evidence type="ECO:0008006" key="4">
    <source>
        <dbReference type="Google" id="ProtNLM"/>
    </source>
</evidence>
<name>A0A9P4XRX7_9HYPO</name>
<organism evidence="2 3">
    <name type="scientific">Trichoderma lentiforme</name>
    <dbReference type="NCBI Taxonomy" id="1567552"/>
    <lineage>
        <taxon>Eukaryota</taxon>
        <taxon>Fungi</taxon>
        <taxon>Dikarya</taxon>
        <taxon>Ascomycota</taxon>
        <taxon>Pezizomycotina</taxon>
        <taxon>Sordariomycetes</taxon>
        <taxon>Hypocreomycetidae</taxon>
        <taxon>Hypocreales</taxon>
        <taxon>Hypocreaceae</taxon>
        <taxon>Trichoderma</taxon>
    </lineage>
</organism>
<keyword evidence="3" id="KW-1185">Reference proteome</keyword>
<sequence length="108" mass="11575">MAASSIPTEQHPLSTTPGSEHDQASTTDLIPDRYIVQLQPGIDFIAHQQKVQRLLESSGALGGILPDSSLAAMGMYIVNMPANVANILQADGDVKAMQQDRYLPLESS</sequence>
<evidence type="ECO:0000256" key="1">
    <source>
        <dbReference type="SAM" id="MobiDB-lite"/>
    </source>
</evidence>
<evidence type="ECO:0000313" key="2">
    <source>
        <dbReference type="EMBL" id="KAF3077097.1"/>
    </source>
</evidence>
<evidence type="ECO:0000313" key="3">
    <source>
        <dbReference type="Proteomes" id="UP000801864"/>
    </source>
</evidence>
<proteinExistence type="predicted"/>
<accession>A0A9P4XRX7</accession>
<protein>
    <recommendedName>
        <fullName evidence="4">Inhibitor I9 domain-containing protein</fullName>
    </recommendedName>
</protein>
<dbReference type="AlphaFoldDB" id="A0A9P4XRX7"/>
<gene>
    <name evidence="2" type="ORF">CFAM422_000697</name>
</gene>
<dbReference type="Proteomes" id="UP000801864">
    <property type="component" value="Unassembled WGS sequence"/>
</dbReference>
<dbReference type="SUPFAM" id="SSF54897">
    <property type="entry name" value="Protease propeptides/inhibitors"/>
    <property type="match status" value="1"/>
</dbReference>
<reference evidence="2 3" key="1">
    <citation type="submission" date="2018-06" db="EMBL/GenBank/DDBJ databases">
        <title>Genome analysis of cellulolytic fungus Trichoderma lentiforme CFAM-422.</title>
        <authorList>
            <person name="Steindorff A.S."/>
            <person name="Formighieri E.F."/>
            <person name="Midorikawa G.E.O."/>
            <person name="Tamietti M.S."/>
            <person name="Ramos E.Z."/>
            <person name="Silva A.S."/>
            <person name="Bon E.P.S."/>
            <person name="Mendes T.D."/>
            <person name="Damaso M.C.T."/>
            <person name="Favaro L.C.L."/>
        </authorList>
    </citation>
    <scope>NUCLEOTIDE SEQUENCE [LARGE SCALE GENOMIC DNA]</scope>
    <source>
        <strain evidence="2 3">CFAM-422</strain>
    </source>
</reference>
<feature type="region of interest" description="Disordered" evidence="1">
    <location>
        <begin position="1"/>
        <end position="28"/>
    </location>
</feature>
<dbReference type="EMBL" id="QLNT01000001">
    <property type="protein sequence ID" value="KAF3077097.1"/>
    <property type="molecule type" value="Genomic_DNA"/>
</dbReference>
<comment type="caution">
    <text evidence="2">The sequence shown here is derived from an EMBL/GenBank/DDBJ whole genome shotgun (WGS) entry which is preliminary data.</text>
</comment>